<dbReference type="AlphaFoldDB" id="A0A9P4GGC2"/>
<keyword evidence="2" id="KW-1185">Reference proteome</keyword>
<evidence type="ECO:0000313" key="1">
    <source>
        <dbReference type="EMBL" id="KAF1844719.1"/>
    </source>
</evidence>
<dbReference type="GeneID" id="63849050"/>
<dbReference type="Proteomes" id="UP000800039">
    <property type="component" value="Unassembled WGS sequence"/>
</dbReference>
<dbReference type="RefSeq" id="XP_040787282.1">
    <property type="nucleotide sequence ID" value="XM_040931798.1"/>
</dbReference>
<name>A0A9P4GGC2_9PLEO</name>
<accession>A0A9P4GGC2</accession>
<protein>
    <submittedName>
        <fullName evidence="1">Uncharacterized protein</fullName>
    </submittedName>
</protein>
<organism evidence="1 2">
    <name type="scientific">Cucurbitaria berberidis CBS 394.84</name>
    <dbReference type="NCBI Taxonomy" id="1168544"/>
    <lineage>
        <taxon>Eukaryota</taxon>
        <taxon>Fungi</taxon>
        <taxon>Dikarya</taxon>
        <taxon>Ascomycota</taxon>
        <taxon>Pezizomycotina</taxon>
        <taxon>Dothideomycetes</taxon>
        <taxon>Pleosporomycetidae</taxon>
        <taxon>Pleosporales</taxon>
        <taxon>Pleosporineae</taxon>
        <taxon>Cucurbitariaceae</taxon>
        <taxon>Cucurbitaria</taxon>
    </lineage>
</organism>
<comment type="caution">
    <text evidence="1">The sequence shown here is derived from an EMBL/GenBank/DDBJ whole genome shotgun (WGS) entry which is preliminary data.</text>
</comment>
<dbReference type="EMBL" id="ML976616">
    <property type="protein sequence ID" value="KAF1844719.1"/>
    <property type="molecule type" value="Genomic_DNA"/>
</dbReference>
<dbReference type="OrthoDB" id="3797007at2759"/>
<sequence>MTQDATMEGVVQEAISIPIADENILPDSAHLNDTTAASMEGTDQIMTNISENATPDEDWRASVDFDVPDSTQARITDLPKIQSLYDAYHTAYTDSAITNATRMRHAKALAFVLLKHYYPSQDYVIEPSALGPVAKRQMNFIKVADDGSDVWQDLPAKKPAKKGKKKGSLTKKQKEAAEIVAKTDEYNHGLRYVSNLQWVRIEPEDIAGFVVLRKVKNTDKETGIGKDEYRPHTYLAIMIDNFDELPRFSTANTTHRSDVLADALCMGSKIRDGYGILLYGARIEFYRYEPGTDWTYYESDDDTASRTLADGTFDDDVQDIEPAMLPVSDEDGTEVLAMDMRTTSLPAVDEGFKRIATMKVTYVDDVVDVAVKQPSYR</sequence>
<proteinExistence type="predicted"/>
<evidence type="ECO:0000313" key="2">
    <source>
        <dbReference type="Proteomes" id="UP000800039"/>
    </source>
</evidence>
<reference evidence="1" key="1">
    <citation type="submission" date="2020-01" db="EMBL/GenBank/DDBJ databases">
        <authorList>
            <consortium name="DOE Joint Genome Institute"/>
            <person name="Haridas S."/>
            <person name="Albert R."/>
            <person name="Binder M."/>
            <person name="Bloem J."/>
            <person name="Labutti K."/>
            <person name="Salamov A."/>
            <person name="Andreopoulos B."/>
            <person name="Baker S.E."/>
            <person name="Barry K."/>
            <person name="Bills G."/>
            <person name="Bluhm B.H."/>
            <person name="Cannon C."/>
            <person name="Castanera R."/>
            <person name="Culley D.E."/>
            <person name="Daum C."/>
            <person name="Ezra D."/>
            <person name="Gonzalez J.B."/>
            <person name="Henrissat B."/>
            <person name="Kuo A."/>
            <person name="Liang C."/>
            <person name="Lipzen A."/>
            <person name="Lutzoni F."/>
            <person name="Magnuson J."/>
            <person name="Mondo S."/>
            <person name="Nolan M."/>
            <person name="Ohm R."/>
            <person name="Pangilinan J."/>
            <person name="Park H.-J."/>
            <person name="Ramirez L."/>
            <person name="Alfaro M."/>
            <person name="Sun H."/>
            <person name="Tritt A."/>
            <person name="Yoshinaga Y."/>
            <person name="Zwiers L.-H."/>
            <person name="Turgeon B.G."/>
            <person name="Goodwin S.B."/>
            <person name="Spatafora J.W."/>
            <person name="Crous P.W."/>
            <person name="Grigoriev I.V."/>
        </authorList>
    </citation>
    <scope>NUCLEOTIDE SEQUENCE</scope>
    <source>
        <strain evidence="1">CBS 394.84</strain>
    </source>
</reference>
<gene>
    <name evidence="1" type="ORF">K460DRAFT_354606</name>
</gene>